<name>A0A9W8RIS4_9HYPO</name>
<dbReference type="AlphaFoldDB" id="A0A9W8RIS4"/>
<sequence>MEVAITADAVVITETSTTTVITETVPTATSVVTVDPSSVAKRQITANPPKCMTNGVTYPASRITSACSCIDVPASNIRVTQVVSTETVTEVSTVVITPITTVTSWETVSAGTSGGTLTVTVLPVRANRLINGDFQTGDASGWKLSPESWSGVAVTRRLGQNTPGSFGYEITGSEGSLGTLSQVKPIYLEAGRYEIGLQAPPARFPEYTDAWISVIAFDLVNLVKGTNITTKSGPSRVVASGGTIVVPLRATFDISDDAAGYNEVVIRFLRQPVGALGGAIDNIYLMRI</sequence>
<dbReference type="OrthoDB" id="3562088at2759"/>
<proteinExistence type="predicted"/>
<gene>
    <name evidence="1" type="ORF">NW762_014415</name>
</gene>
<dbReference type="Proteomes" id="UP001152049">
    <property type="component" value="Unassembled WGS sequence"/>
</dbReference>
<protein>
    <submittedName>
        <fullName evidence="1">Uncharacterized protein</fullName>
    </submittedName>
</protein>
<comment type="caution">
    <text evidence="1">The sequence shown here is derived from an EMBL/GenBank/DDBJ whole genome shotgun (WGS) entry which is preliminary data.</text>
</comment>
<organism evidence="1 2">
    <name type="scientific">Fusarium torreyae</name>
    <dbReference type="NCBI Taxonomy" id="1237075"/>
    <lineage>
        <taxon>Eukaryota</taxon>
        <taxon>Fungi</taxon>
        <taxon>Dikarya</taxon>
        <taxon>Ascomycota</taxon>
        <taxon>Pezizomycotina</taxon>
        <taxon>Sordariomycetes</taxon>
        <taxon>Hypocreomycetidae</taxon>
        <taxon>Hypocreales</taxon>
        <taxon>Nectriaceae</taxon>
        <taxon>Fusarium</taxon>
    </lineage>
</organism>
<keyword evidence="2" id="KW-1185">Reference proteome</keyword>
<dbReference type="EMBL" id="JAOQAZ010000050">
    <property type="protein sequence ID" value="KAJ4244560.1"/>
    <property type="molecule type" value="Genomic_DNA"/>
</dbReference>
<evidence type="ECO:0000313" key="1">
    <source>
        <dbReference type="EMBL" id="KAJ4244560.1"/>
    </source>
</evidence>
<dbReference type="Gene3D" id="2.60.120.260">
    <property type="entry name" value="Galactose-binding domain-like"/>
    <property type="match status" value="1"/>
</dbReference>
<reference evidence="1" key="1">
    <citation type="submission" date="2022-09" db="EMBL/GenBank/DDBJ databases">
        <title>Fusarium specimens isolated from Avocado Roots.</title>
        <authorList>
            <person name="Stajich J."/>
            <person name="Roper C."/>
            <person name="Heimlech-Rivalta G."/>
        </authorList>
    </citation>
    <scope>NUCLEOTIDE SEQUENCE</scope>
    <source>
        <strain evidence="1">CF00136</strain>
    </source>
</reference>
<evidence type="ECO:0000313" key="2">
    <source>
        <dbReference type="Proteomes" id="UP001152049"/>
    </source>
</evidence>
<accession>A0A9W8RIS4</accession>